<keyword evidence="2" id="KW-0472">Membrane</keyword>
<dbReference type="EMBL" id="JAUCGQ010000002">
    <property type="protein sequence ID" value="MDM7856187.1"/>
    <property type="molecule type" value="Genomic_DNA"/>
</dbReference>
<feature type="region of interest" description="Disordered" evidence="1">
    <location>
        <begin position="1"/>
        <end position="25"/>
    </location>
</feature>
<accession>A0ABT7SKW7</accession>
<keyword evidence="4" id="KW-1185">Reference proteome</keyword>
<reference evidence="3 4" key="1">
    <citation type="submission" date="2023-06" db="EMBL/GenBank/DDBJ databases">
        <title>Cellulomonas sp. MW4 Whole genome sequence.</title>
        <authorList>
            <person name="Park S."/>
        </authorList>
    </citation>
    <scope>NUCLEOTIDE SEQUENCE [LARGE SCALE GENOMIC DNA]</scope>
    <source>
        <strain evidence="3 4">MW4</strain>
    </source>
</reference>
<evidence type="ECO:0000256" key="1">
    <source>
        <dbReference type="SAM" id="MobiDB-lite"/>
    </source>
</evidence>
<evidence type="ECO:0000256" key="2">
    <source>
        <dbReference type="SAM" id="Phobius"/>
    </source>
</evidence>
<dbReference type="Proteomes" id="UP001529338">
    <property type="component" value="Unassembled WGS sequence"/>
</dbReference>
<organism evidence="3 4">
    <name type="scientific">Cellulomonas alba</name>
    <dbReference type="NCBI Taxonomy" id="3053467"/>
    <lineage>
        <taxon>Bacteria</taxon>
        <taxon>Bacillati</taxon>
        <taxon>Actinomycetota</taxon>
        <taxon>Actinomycetes</taxon>
        <taxon>Micrococcales</taxon>
        <taxon>Cellulomonadaceae</taxon>
        <taxon>Cellulomonas</taxon>
    </lineage>
</organism>
<name>A0ABT7SKW7_9CELL</name>
<gene>
    <name evidence="3" type="ORF">QRT04_14715</name>
</gene>
<dbReference type="RefSeq" id="WP_289456267.1">
    <property type="nucleotide sequence ID" value="NZ_JAUCGQ010000002.1"/>
</dbReference>
<evidence type="ECO:0000313" key="4">
    <source>
        <dbReference type="Proteomes" id="UP001529338"/>
    </source>
</evidence>
<sequence>MSAQQAARVATPARRPTPAATPAPAAAPRLRLVRAPQQARTRVPFVLACMAVLAGALLAALLLNTQMAQSAYVKYDLSNQLGRLQQDQKELTAQLDAKSSPSQIAKAARAIGMVPAPGTGWITLKDGTVRAAPSAAKAG</sequence>
<proteinExistence type="predicted"/>
<feature type="transmembrane region" description="Helical" evidence="2">
    <location>
        <begin position="43"/>
        <end position="63"/>
    </location>
</feature>
<comment type="caution">
    <text evidence="3">The sequence shown here is derived from an EMBL/GenBank/DDBJ whole genome shotgun (WGS) entry which is preliminary data.</text>
</comment>
<evidence type="ECO:0000313" key="3">
    <source>
        <dbReference type="EMBL" id="MDM7856187.1"/>
    </source>
</evidence>
<evidence type="ECO:0008006" key="5">
    <source>
        <dbReference type="Google" id="ProtNLM"/>
    </source>
</evidence>
<protein>
    <recommendedName>
        <fullName evidence="5">Cell division protein FtsL</fullName>
    </recommendedName>
</protein>
<keyword evidence="2" id="KW-0812">Transmembrane</keyword>
<keyword evidence="2" id="KW-1133">Transmembrane helix</keyword>